<proteinExistence type="predicted"/>
<name>A0ABN7YW22_9BURK</name>
<dbReference type="PANTHER" id="PTHR34611:SF2">
    <property type="entry name" value="INACTIVE RECOMBINATION-PROMOTING NUCLEASE-LIKE PROTEIN RPNE-RELATED"/>
    <property type="match status" value="1"/>
</dbReference>
<organism evidence="2 3">
    <name type="scientific">Cupriavidus respiraculi</name>
    <dbReference type="NCBI Taxonomy" id="195930"/>
    <lineage>
        <taxon>Bacteria</taxon>
        <taxon>Pseudomonadati</taxon>
        <taxon>Pseudomonadota</taxon>
        <taxon>Betaproteobacteria</taxon>
        <taxon>Burkholderiales</taxon>
        <taxon>Burkholderiaceae</taxon>
        <taxon>Cupriavidus</taxon>
    </lineage>
</organism>
<gene>
    <name evidence="2" type="ORF">LMG21510_03365</name>
</gene>
<sequence length="322" mass="36714">MSKDDACYKLLFSHAEPVRDLVLGFVPDPWLESLDYSTLERVPGSYVTDDLRQRASDVVWRVRANGDWMYLYLLIEFQSTVDPYMAVRMMTYVGLLYQSLIRESNVPAGRKLPPVLPIVLYNGEATWTAATDIADMIVPVPGLVMKYQPRLAHLVIEENRYTDAELAPMKNLAACMMRLGHVNTQDAVIQLVDQLHQWIGSDSELSRTFALWIRGVISQQIGRTLPLTEANDLGSLKMSIGQRFEQWAHEHEDRGMRKGLEQGFERGVREGRAQALCSVLGMRFGRLPPEIQLRIDTASAQQIDVWFERFLAADSLKEIFRP</sequence>
<evidence type="ECO:0000313" key="2">
    <source>
        <dbReference type="EMBL" id="CAG9177699.1"/>
    </source>
</evidence>
<dbReference type="InterPro" id="IPR006842">
    <property type="entry name" value="Transposase_31"/>
</dbReference>
<dbReference type="Proteomes" id="UP000721236">
    <property type="component" value="Unassembled WGS sequence"/>
</dbReference>
<feature type="domain" description="Transposase (putative) YhgA-like" evidence="1">
    <location>
        <begin position="4"/>
        <end position="204"/>
    </location>
</feature>
<accession>A0ABN7YW22</accession>
<dbReference type="InterPro" id="IPR051699">
    <property type="entry name" value="Rpn/YhgA-like_nuclease"/>
</dbReference>
<protein>
    <recommendedName>
        <fullName evidence="1">Transposase (putative) YhgA-like domain-containing protein</fullName>
    </recommendedName>
</protein>
<dbReference type="Pfam" id="PF04754">
    <property type="entry name" value="Transposase_31"/>
    <property type="match status" value="1"/>
</dbReference>
<dbReference type="PANTHER" id="PTHR34611">
    <property type="match status" value="1"/>
</dbReference>
<comment type="caution">
    <text evidence="2">The sequence shown here is derived from an EMBL/GenBank/DDBJ whole genome shotgun (WGS) entry which is preliminary data.</text>
</comment>
<dbReference type="EMBL" id="CAJZAH010000003">
    <property type="protein sequence ID" value="CAG9177699.1"/>
    <property type="molecule type" value="Genomic_DNA"/>
</dbReference>
<evidence type="ECO:0000313" key="3">
    <source>
        <dbReference type="Proteomes" id="UP000721236"/>
    </source>
</evidence>
<evidence type="ECO:0000259" key="1">
    <source>
        <dbReference type="Pfam" id="PF04754"/>
    </source>
</evidence>
<reference evidence="2 3" key="1">
    <citation type="submission" date="2021-08" db="EMBL/GenBank/DDBJ databases">
        <authorList>
            <person name="Peeters C."/>
        </authorList>
    </citation>
    <scope>NUCLEOTIDE SEQUENCE [LARGE SCALE GENOMIC DNA]</scope>
    <source>
        <strain evidence="2 3">LMG 21510</strain>
    </source>
</reference>
<dbReference type="RefSeq" id="WP_224042865.1">
    <property type="nucleotide sequence ID" value="NZ_CAJZAH010000003.1"/>
</dbReference>
<keyword evidence="3" id="KW-1185">Reference proteome</keyword>